<evidence type="ECO:0000313" key="2">
    <source>
        <dbReference type="Proteomes" id="UP000294321"/>
    </source>
</evidence>
<reference evidence="2" key="1">
    <citation type="submission" date="2018-12" db="EMBL/GenBank/DDBJ databases">
        <title>A new species of lactobacillus.</title>
        <authorList>
            <person name="Jian Y."/>
            <person name="Xin L."/>
            <person name="Hong Z.J."/>
            <person name="Ming L.Z."/>
            <person name="Hong X.Z."/>
        </authorList>
    </citation>
    <scope>NUCLEOTIDE SEQUENCE [LARGE SCALE GENOMIC DNA]</scope>
    <source>
        <strain evidence="2">HSLZ-75</strain>
    </source>
</reference>
<keyword evidence="2" id="KW-1185">Reference proteome</keyword>
<dbReference type="AlphaFoldDB" id="A0A4P6ZKC8"/>
<accession>A0A4P6ZKC8</accession>
<dbReference type="EMBL" id="CP034726">
    <property type="protein sequence ID" value="QBP18176.1"/>
    <property type="molecule type" value="Genomic_DNA"/>
</dbReference>
<name>A0A4P6ZKC8_9LACO</name>
<sequence length="179" mass="20872">MRFLRCHHWVPASILITIISNDYIHRRDYIRSVAEDLFNILSELKDIEVTSHRLYKSLNDVTATNNQSLRKIMMSLTSTKELTDSSVLSNLFSNIHSFYKKRTIKCWSSKNKEQALSDISKEEHQTNYRLKPLVSSLAVLDDYSQKETTHKNISDLRNACLNVSRVAKDIKTYFQKLSK</sequence>
<gene>
    <name evidence="1" type="ORF">ELX58_03275</name>
</gene>
<proteinExistence type="predicted"/>
<organism evidence="1 2">
    <name type="scientific">Acetilactobacillus jinshanensis</name>
    <dbReference type="NCBI Taxonomy" id="1720083"/>
    <lineage>
        <taxon>Bacteria</taxon>
        <taxon>Bacillati</taxon>
        <taxon>Bacillota</taxon>
        <taxon>Bacilli</taxon>
        <taxon>Lactobacillales</taxon>
        <taxon>Lactobacillaceae</taxon>
        <taxon>Acetilactobacillus</taxon>
    </lineage>
</organism>
<dbReference type="Proteomes" id="UP000294321">
    <property type="component" value="Chromosome"/>
</dbReference>
<dbReference type="KEGG" id="lji:ELX58_03275"/>
<protein>
    <submittedName>
        <fullName evidence="1">Uncharacterized protein</fullName>
    </submittedName>
</protein>
<evidence type="ECO:0000313" key="1">
    <source>
        <dbReference type="EMBL" id="QBP18176.1"/>
    </source>
</evidence>